<evidence type="ECO:0000256" key="1">
    <source>
        <dbReference type="ARBA" id="ARBA00022679"/>
    </source>
</evidence>
<protein>
    <submittedName>
        <fullName evidence="3">4'-phosphopantetheinyl transferase superfamily protein</fullName>
    </submittedName>
</protein>
<feature type="domain" description="4'-phosphopantetheinyl transferase" evidence="2">
    <location>
        <begin position="116"/>
        <end position="192"/>
    </location>
</feature>
<dbReference type="Proteomes" id="UP000318626">
    <property type="component" value="Chromosome"/>
</dbReference>
<proteinExistence type="predicted"/>
<reference evidence="4" key="1">
    <citation type="submission" date="2019-02" db="EMBL/GenBank/DDBJ databases">
        <title>Deep-cultivation of Planctomycetes and their phenomic and genomic characterization uncovers novel biology.</title>
        <authorList>
            <person name="Wiegand S."/>
            <person name="Jogler M."/>
            <person name="Boedeker C."/>
            <person name="Pinto D."/>
            <person name="Vollmers J."/>
            <person name="Rivas-Marin E."/>
            <person name="Kohn T."/>
            <person name="Peeters S.H."/>
            <person name="Heuer A."/>
            <person name="Rast P."/>
            <person name="Oberbeckmann S."/>
            <person name="Bunk B."/>
            <person name="Jeske O."/>
            <person name="Meyerdierks A."/>
            <person name="Storesund J.E."/>
            <person name="Kallscheuer N."/>
            <person name="Luecker S."/>
            <person name="Lage O.M."/>
            <person name="Pohl T."/>
            <person name="Merkel B.J."/>
            <person name="Hornburger P."/>
            <person name="Mueller R.-W."/>
            <person name="Bruemmer F."/>
            <person name="Labrenz M."/>
            <person name="Spormann A.M."/>
            <person name="Op den Camp H."/>
            <person name="Overmann J."/>
            <person name="Amann R."/>
            <person name="Jetten M.S.M."/>
            <person name="Mascher T."/>
            <person name="Medema M.H."/>
            <person name="Devos D.P."/>
            <person name="Kaster A.-K."/>
            <person name="Ovreas L."/>
            <person name="Rohde M."/>
            <person name="Galperin M.Y."/>
            <person name="Jogler C."/>
        </authorList>
    </citation>
    <scope>NUCLEOTIDE SEQUENCE [LARGE SCALE GENOMIC DNA]</scope>
    <source>
        <strain evidence="4">Pan97</strain>
    </source>
</reference>
<sequence length="227" mass="25374">MISTYPRIVRYVSNSEKLGILPAQSWLTDLELSELSYWKDSSRRNQWLAGRWLAKRLVTRSLNVDLLREVEILSRGKDGLGKSPTITVGGISISCRLSISHSNQAILVGMTSSDARIGVDVASGVPLTPGFRSRWFNDKEVKWIETNTPIRLPVAWALKESIFKACGNERKWDPRSVELVAIDKNRVHSRIHGVDVAPLTMWVRTTRSGAATAVWSDTANQEVTLCS</sequence>
<evidence type="ECO:0000259" key="2">
    <source>
        <dbReference type="Pfam" id="PF01648"/>
    </source>
</evidence>
<evidence type="ECO:0000313" key="3">
    <source>
        <dbReference type="EMBL" id="QDU76347.1"/>
    </source>
</evidence>
<dbReference type="InterPro" id="IPR037143">
    <property type="entry name" value="4-PPantetheinyl_Trfase_dom_sf"/>
</dbReference>
<dbReference type="Pfam" id="PF01648">
    <property type="entry name" value="ACPS"/>
    <property type="match status" value="1"/>
</dbReference>
<keyword evidence="4" id="KW-1185">Reference proteome</keyword>
<dbReference type="EMBL" id="CP036289">
    <property type="protein sequence ID" value="QDU76347.1"/>
    <property type="molecule type" value="Genomic_DNA"/>
</dbReference>
<organism evidence="3 4">
    <name type="scientific">Bremerella volcania</name>
    <dbReference type="NCBI Taxonomy" id="2527984"/>
    <lineage>
        <taxon>Bacteria</taxon>
        <taxon>Pseudomonadati</taxon>
        <taxon>Planctomycetota</taxon>
        <taxon>Planctomycetia</taxon>
        <taxon>Pirellulales</taxon>
        <taxon>Pirellulaceae</taxon>
        <taxon>Bremerella</taxon>
    </lineage>
</organism>
<dbReference type="InterPro" id="IPR008278">
    <property type="entry name" value="4-PPantetheinyl_Trfase_dom"/>
</dbReference>
<dbReference type="GO" id="GO:0000287">
    <property type="term" value="F:magnesium ion binding"/>
    <property type="evidence" value="ECO:0007669"/>
    <property type="project" value="InterPro"/>
</dbReference>
<accession>A0A518CAV1</accession>
<keyword evidence="1 3" id="KW-0808">Transferase</keyword>
<gene>
    <name evidence="3" type="ORF">Pan97_33950</name>
</gene>
<dbReference type="RefSeq" id="WP_144974393.1">
    <property type="nucleotide sequence ID" value="NZ_CP036289.1"/>
</dbReference>
<evidence type="ECO:0000313" key="4">
    <source>
        <dbReference type="Proteomes" id="UP000318626"/>
    </source>
</evidence>
<name>A0A518CAV1_9BACT</name>
<dbReference type="KEGG" id="bvo:Pan97_33950"/>
<dbReference type="GO" id="GO:0008897">
    <property type="term" value="F:holo-[acyl-carrier-protein] synthase activity"/>
    <property type="evidence" value="ECO:0007669"/>
    <property type="project" value="InterPro"/>
</dbReference>
<dbReference type="OrthoDB" id="211177at2"/>
<dbReference type="AlphaFoldDB" id="A0A518CAV1"/>
<dbReference type="Gene3D" id="3.90.470.20">
    <property type="entry name" value="4'-phosphopantetheinyl transferase domain"/>
    <property type="match status" value="2"/>
</dbReference>
<dbReference type="SUPFAM" id="SSF56214">
    <property type="entry name" value="4'-phosphopantetheinyl transferase"/>
    <property type="match status" value="2"/>
</dbReference>